<keyword evidence="1" id="KW-0175">Coiled coil</keyword>
<evidence type="ECO:0000313" key="3">
    <source>
        <dbReference type="EMBL" id="CAD5124046.1"/>
    </source>
</evidence>
<feature type="region of interest" description="Disordered" evidence="2">
    <location>
        <begin position="161"/>
        <end position="214"/>
    </location>
</feature>
<gene>
    <name evidence="3" type="ORF">DGYR_LOCUS11647</name>
</gene>
<feature type="compositionally biased region" description="Basic and acidic residues" evidence="2">
    <location>
        <begin position="192"/>
        <end position="212"/>
    </location>
</feature>
<reference evidence="3 4" key="1">
    <citation type="submission" date="2020-08" db="EMBL/GenBank/DDBJ databases">
        <authorList>
            <person name="Hejnol A."/>
        </authorList>
    </citation>
    <scope>NUCLEOTIDE SEQUENCE [LARGE SCALE GENOMIC DNA]</scope>
</reference>
<protein>
    <submittedName>
        <fullName evidence="3">Uncharacterized protein</fullName>
    </submittedName>
</protein>
<dbReference type="OrthoDB" id="6119722at2759"/>
<proteinExistence type="predicted"/>
<evidence type="ECO:0000313" key="4">
    <source>
        <dbReference type="Proteomes" id="UP000549394"/>
    </source>
</evidence>
<dbReference type="AlphaFoldDB" id="A0A7I8W768"/>
<sequence length="350" mass="41063">MSEGSTVERSDQLMRAIGRNVKEMRILETSLNKLHLEKSYSMSLLKLDSKEMQSYHRRLRQRVDRIKSYLTASDVRRFKKMDDDGKLLPVIYQHHVNNSLRISAAAYRLKVNEYSRTETKSQKSKRAITKKKRRPSIPSSIPVISEDTTLELPAKLTVVNKRPATAAEQSLKPSEKGHKRSETTLGFSSHTRIQEERKDAQKRPLKSRREPKLLSTAVSDAFTDNILDGRETFMKKREQRKRLIKSEERKNIGTQEDIKRFINKLEAYRRENVELDEEEFISLISDNDRFPRRSSDGKQVKTMNLEELIKNRDSLSDETKRKLIDYYIELKDCNYRGKNEQLLNIFQEPV</sequence>
<feature type="compositionally biased region" description="Basic residues" evidence="2">
    <location>
        <begin position="122"/>
        <end position="135"/>
    </location>
</feature>
<keyword evidence="4" id="KW-1185">Reference proteome</keyword>
<dbReference type="EMBL" id="CAJFCJ010000020">
    <property type="protein sequence ID" value="CAD5124046.1"/>
    <property type="molecule type" value="Genomic_DNA"/>
</dbReference>
<feature type="compositionally biased region" description="Basic and acidic residues" evidence="2">
    <location>
        <begin position="173"/>
        <end position="182"/>
    </location>
</feature>
<dbReference type="Proteomes" id="UP000549394">
    <property type="component" value="Unassembled WGS sequence"/>
</dbReference>
<evidence type="ECO:0000256" key="2">
    <source>
        <dbReference type="SAM" id="MobiDB-lite"/>
    </source>
</evidence>
<accession>A0A7I8W768</accession>
<organism evidence="3 4">
    <name type="scientific">Dimorphilus gyrociliatus</name>
    <dbReference type="NCBI Taxonomy" id="2664684"/>
    <lineage>
        <taxon>Eukaryota</taxon>
        <taxon>Metazoa</taxon>
        <taxon>Spiralia</taxon>
        <taxon>Lophotrochozoa</taxon>
        <taxon>Annelida</taxon>
        <taxon>Polychaeta</taxon>
        <taxon>Polychaeta incertae sedis</taxon>
        <taxon>Dinophilidae</taxon>
        <taxon>Dimorphilus</taxon>
    </lineage>
</organism>
<feature type="coiled-coil region" evidence="1">
    <location>
        <begin position="258"/>
        <end position="318"/>
    </location>
</feature>
<feature type="region of interest" description="Disordered" evidence="2">
    <location>
        <begin position="116"/>
        <end position="142"/>
    </location>
</feature>
<comment type="caution">
    <text evidence="3">The sequence shown here is derived from an EMBL/GenBank/DDBJ whole genome shotgun (WGS) entry which is preliminary data.</text>
</comment>
<evidence type="ECO:0000256" key="1">
    <source>
        <dbReference type="SAM" id="Coils"/>
    </source>
</evidence>
<name>A0A7I8W768_9ANNE</name>